<dbReference type="Gene3D" id="1.10.8.430">
    <property type="entry name" value="Helical domain of apoptotic protease-activating factors"/>
    <property type="match status" value="1"/>
</dbReference>
<feature type="coiled-coil region" evidence="5">
    <location>
        <begin position="34"/>
        <end position="75"/>
    </location>
</feature>
<evidence type="ECO:0000256" key="4">
    <source>
        <dbReference type="ARBA" id="ARBA00022840"/>
    </source>
</evidence>
<dbReference type="Pfam" id="PF00931">
    <property type="entry name" value="NB-ARC"/>
    <property type="match status" value="1"/>
</dbReference>
<dbReference type="InterPro" id="IPR057135">
    <property type="entry name" value="At4g27190-like_LRR"/>
</dbReference>
<evidence type="ECO:0000256" key="3">
    <source>
        <dbReference type="ARBA" id="ARBA00022821"/>
    </source>
</evidence>
<comment type="caution">
    <text evidence="7">The sequence shown here is derived from an EMBL/GenBank/DDBJ whole genome shotgun (WGS) entry which is preliminary data.</text>
</comment>
<keyword evidence="3" id="KW-0611">Plant defense</keyword>
<comment type="similarity">
    <text evidence="1">Belongs to the disease resistance NB-LRR family.</text>
</comment>
<dbReference type="Gene3D" id="3.40.50.300">
    <property type="entry name" value="P-loop containing nucleotide triphosphate hydrolases"/>
    <property type="match status" value="1"/>
</dbReference>
<keyword evidence="4" id="KW-0067">ATP-binding</keyword>
<dbReference type="GO" id="GO:0005524">
    <property type="term" value="F:ATP binding"/>
    <property type="evidence" value="ECO:0007669"/>
    <property type="project" value="UniProtKB-KW"/>
</dbReference>
<keyword evidence="5" id="KW-0175">Coiled coil</keyword>
<gene>
    <name evidence="7" type="ORF">CFP56_003908</name>
</gene>
<dbReference type="InterPro" id="IPR002182">
    <property type="entry name" value="NB-ARC"/>
</dbReference>
<dbReference type="GO" id="GO:0043531">
    <property type="term" value="F:ADP binding"/>
    <property type="evidence" value="ECO:0007669"/>
    <property type="project" value="InterPro"/>
</dbReference>
<dbReference type="InterPro" id="IPR027417">
    <property type="entry name" value="P-loop_NTPase"/>
</dbReference>
<dbReference type="PANTHER" id="PTHR33463:SF215">
    <property type="entry name" value="NB-ARC DOMAIN DISEASE RESISTANCE PROTEIN"/>
    <property type="match status" value="1"/>
</dbReference>
<dbReference type="Gene3D" id="3.80.10.10">
    <property type="entry name" value="Ribonuclease Inhibitor"/>
    <property type="match status" value="3"/>
</dbReference>
<dbReference type="SUPFAM" id="SSF52540">
    <property type="entry name" value="P-loop containing nucleoside triphosphate hydrolases"/>
    <property type="match status" value="1"/>
</dbReference>
<dbReference type="PANTHER" id="PTHR33463">
    <property type="entry name" value="NB-ARC DOMAIN-CONTAINING PROTEIN-RELATED"/>
    <property type="match status" value="1"/>
</dbReference>
<keyword evidence="2" id="KW-0547">Nucleotide-binding</keyword>
<name>A0AAW0LDE7_QUESU</name>
<dbReference type="EMBL" id="PKMF04000119">
    <property type="protein sequence ID" value="KAK7848974.1"/>
    <property type="molecule type" value="Genomic_DNA"/>
</dbReference>
<evidence type="ECO:0000256" key="1">
    <source>
        <dbReference type="ARBA" id="ARBA00008894"/>
    </source>
</evidence>
<organism evidence="7 8">
    <name type="scientific">Quercus suber</name>
    <name type="common">Cork oak</name>
    <dbReference type="NCBI Taxonomy" id="58331"/>
    <lineage>
        <taxon>Eukaryota</taxon>
        <taxon>Viridiplantae</taxon>
        <taxon>Streptophyta</taxon>
        <taxon>Embryophyta</taxon>
        <taxon>Tracheophyta</taxon>
        <taxon>Spermatophyta</taxon>
        <taxon>Magnoliopsida</taxon>
        <taxon>eudicotyledons</taxon>
        <taxon>Gunneridae</taxon>
        <taxon>Pentapetalae</taxon>
        <taxon>rosids</taxon>
        <taxon>fabids</taxon>
        <taxon>Fagales</taxon>
        <taxon>Fagaceae</taxon>
        <taxon>Quercus</taxon>
    </lineage>
</organism>
<dbReference type="SUPFAM" id="SSF52047">
    <property type="entry name" value="RNI-like"/>
    <property type="match status" value="1"/>
</dbReference>
<dbReference type="InterPro" id="IPR042197">
    <property type="entry name" value="Apaf_helical"/>
</dbReference>
<feature type="domain" description="AAA+ ATPase" evidence="6">
    <location>
        <begin position="171"/>
        <end position="306"/>
    </location>
</feature>
<dbReference type="Proteomes" id="UP000237347">
    <property type="component" value="Unassembled WGS sequence"/>
</dbReference>
<evidence type="ECO:0000256" key="2">
    <source>
        <dbReference type="ARBA" id="ARBA00022741"/>
    </source>
</evidence>
<proteinExistence type="inferred from homology"/>
<evidence type="ECO:0000259" key="6">
    <source>
        <dbReference type="SMART" id="SM00382"/>
    </source>
</evidence>
<dbReference type="SUPFAM" id="SSF52058">
    <property type="entry name" value="L domain-like"/>
    <property type="match status" value="1"/>
</dbReference>
<dbReference type="GO" id="GO:0006952">
    <property type="term" value="P:defense response"/>
    <property type="evidence" value="ECO:0007669"/>
    <property type="project" value="UniProtKB-KW"/>
</dbReference>
<evidence type="ECO:0000313" key="8">
    <source>
        <dbReference type="Proteomes" id="UP000237347"/>
    </source>
</evidence>
<dbReference type="Gramene" id="rna-CFP56_05459">
    <property type="protein sequence ID" value="cds-POE97464.1"/>
    <property type="gene ID" value="gene-CFP56_05459"/>
</dbReference>
<accession>A0AAW0LDE7</accession>
<sequence length="1426" mass="163278">MEEIVISIAAKIAEYTVEPVGQCLGYLFYYSSNIQNMKKQVDKLQGARDRVQHSIDAAIRDAEEIEADVKMWLENVDMIMGKVKEVLEDEENAKMRSFNGACLNLKLRHQQSKKAKQMVQDIDEVLKSGSFDKVSFRPPPQATMTTYKDYMTIKSRMSIVEQLMDALGDANINVIGVWGMPGVGKTTFVREVAKQVKEKKLFYEVAIAEVTQSLDLKRIQQELAEVLGLKFDPEETVRGRAIRLRTRLSKHKVLVILDDIWDKLDLEEVGIPSEGCKVVVTSRNQDTLSCEMGTQKDFELNVLSNEEAWSLFEMIAGESVKDPNLRSTATEVAKECAGLPIALVTVSKALKKKGLCEWKDALQLLRRPAPEDRTKMQSTIYSSIELSFNHLESQEQQIFLLCSQMGYSIVYLDLLKYSYGLCLFHGINTLEEARNRLYRLVRTLKDSCLLLDCPCCEHFHMHDVVRYVAILIASERHNMFRIGNGGKVKEWPDVDALKRCTTFSISDEDVHELPDEMECPELKFFHVKGGNHSLQIADTFFKGMGKLKVLDLTKMKLPSLPTSLHLLRNLQTLCLDYCQLGDIAVIGELKNLEILSLLGSELSHLPREIGLLTSIRLLDLSHCSKLEVIPPNVLSRLVQLEALYMGDSFVKWGNGGLNIDRTNASLTELKHLSHLITLEIHIRDASILPKDPFFEKLERYRIFVGDVWDWSDKCETSRELRLKLSTTLQFEGGIKMLLNGIEHLCLDELEGVKSILYELDREGFQQLRHLHVQNNAKIKHIINSRVLAATEIVFPVLEKFSVKNMINLEEICHGKLPPTTFCNLRIVKVENCDPLKFVFTSSIAKGLSQLEELEIRECSTMGAVVIKEEGDIEDGDMILFPQLRRLALQRLPKLMSFLNTQSSFITDAGEIIHEGRLDFHMPVLHEQVVFPNLDSLELSLPDMEEIQRSHHWARSSCKSTNIQAAKRFQNLSLLEVQGSGSLKYLLSSSTARFMMNVKHLHIIECKVMEEILHIDEEEILSEALFPRLECLVLKDLPILKRFCIDSNVEFPLLKNFIINNCPKLKTFAFRHASSNMEVHKGLVEINSEDNRYTTSQSHINESIVLANLESLEQPLIDLEEKQQSQHWARSFCKITNMQTSIRFQNLLYLGVWGSDSFKYLLSSSIARAMVQVKYLHIVNCKAMEEILFIEDLGDEEEEEEEIIPKMLFPRLEVLILRDLPILKRFCIGSNIEFPSMKRLRIEHCPKLKTFISKPSNSDTMMTVYKEIKEINTEEIPRTAAIQPLFSEEVAFPNLEDLKISYVDDLKIIWHNQFSPYSSCKLKTMEVEFCENLMNIFQSDMLTRFQSLETLTITDCGSLQEVFQLQEKNAKETHDVTVIPLKELRLDRVPKLKSVWNKDPQGIFNFPNLNLDSTGLRSYWSDSVPSD</sequence>
<protein>
    <submittedName>
        <fullName evidence="7">Disease resistance protein</fullName>
    </submittedName>
</protein>
<dbReference type="InterPro" id="IPR050905">
    <property type="entry name" value="Plant_NBS-LRR"/>
</dbReference>
<dbReference type="Pfam" id="PF23247">
    <property type="entry name" value="LRR_RPS2"/>
    <property type="match status" value="4"/>
</dbReference>
<reference evidence="7 8" key="1">
    <citation type="journal article" date="2018" name="Sci. Data">
        <title>The draft genome sequence of cork oak.</title>
        <authorList>
            <person name="Ramos A.M."/>
            <person name="Usie A."/>
            <person name="Barbosa P."/>
            <person name="Barros P.M."/>
            <person name="Capote T."/>
            <person name="Chaves I."/>
            <person name="Simoes F."/>
            <person name="Abreu I."/>
            <person name="Carrasquinho I."/>
            <person name="Faro C."/>
            <person name="Guimaraes J.B."/>
            <person name="Mendonca D."/>
            <person name="Nobrega F."/>
            <person name="Rodrigues L."/>
            <person name="Saibo N.J.M."/>
            <person name="Varela M.C."/>
            <person name="Egas C."/>
            <person name="Matos J."/>
            <person name="Miguel C.M."/>
            <person name="Oliveira M.M."/>
            <person name="Ricardo C.P."/>
            <person name="Goncalves S."/>
        </authorList>
    </citation>
    <scope>NUCLEOTIDE SEQUENCE [LARGE SCALE GENOMIC DNA]</scope>
    <source>
        <strain evidence="8">cv. HL8</strain>
    </source>
</reference>
<evidence type="ECO:0000313" key="7">
    <source>
        <dbReference type="EMBL" id="KAK7848974.1"/>
    </source>
</evidence>
<dbReference type="SMART" id="SM00382">
    <property type="entry name" value="AAA"/>
    <property type="match status" value="1"/>
</dbReference>
<dbReference type="PRINTS" id="PR00364">
    <property type="entry name" value="DISEASERSIST"/>
</dbReference>
<keyword evidence="8" id="KW-1185">Reference proteome</keyword>
<evidence type="ECO:0000256" key="5">
    <source>
        <dbReference type="SAM" id="Coils"/>
    </source>
</evidence>
<dbReference type="InterPro" id="IPR003593">
    <property type="entry name" value="AAA+_ATPase"/>
</dbReference>
<dbReference type="InterPro" id="IPR032675">
    <property type="entry name" value="LRR_dom_sf"/>
</dbReference>